<keyword evidence="4" id="KW-0862">Zinc</keyword>
<dbReference type="CDD" id="cd08071">
    <property type="entry name" value="MPN_DUF2466"/>
    <property type="match status" value="1"/>
</dbReference>
<dbReference type="Pfam" id="PF04002">
    <property type="entry name" value="RadC"/>
    <property type="match status" value="1"/>
</dbReference>
<dbReference type="Gene3D" id="3.40.140.10">
    <property type="entry name" value="Cytidine Deaminase, domain 2"/>
    <property type="match status" value="1"/>
</dbReference>
<evidence type="ECO:0000256" key="4">
    <source>
        <dbReference type="ARBA" id="ARBA00022833"/>
    </source>
</evidence>
<dbReference type="PANTHER" id="PTHR30471">
    <property type="entry name" value="DNA REPAIR PROTEIN RADC"/>
    <property type="match status" value="1"/>
</dbReference>
<dbReference type="PANTHER" id="PTHR30471:SF3">
    <property type="entry name" value="UPF0758 PROTEIN YEES-RELATED"/>
    <property type="match status" value="1"/>
</dbReference>
<dbReference type="InterPro" id="IPR025657">
    <property type="entry name" value="RadC_JAB"/>
</dbReference>
<dbReference type="GO" id="GO:0046872">
    <property type="term" value="F:metal ion binding"/>
    <property type="evidence" value="ECO:0007669"/>
    <property type="project" value="UniProtKB-KW"/>
</dbReference>
<evidence type="ECO:0000256" key="5">
    <source>
        <dbReference type="ARBA" id="ARBA00023049"/>
    </source>
</evidence>
<dbReference type="InterPro" id="IPR001405">
    <property type="entry name" value="UPF0758"/>
</dbReference>
<feature type="domain" description="MPN" evidence="6">
    <location>
        <begin position="107"/>
        <end position="201"/>
    </location>
</feature>
<dbReference type="GO" id="GO:0008237">
    <property type="term" value="F:metallopeptidase activity"/>
    <property type="evidence" value="ECO:0007669"/>
    <property type="project" value="UniProtKB-KW"/>
</dbReference>
<accession>X0XKE6</accession>
<dbReference type="AlphaFoldDB" id="X0XKE6"/>
<evidence type="ECO:0000259" key="6">
    <source>
        <dbReference type="PROSITE" id="PS50249"/>
    </source>
</evidence>
<keyword evidence="1" id="KW-0645">Protease</keyword>
<evidence type="ECO:0000256" key="2">
    <source>
        <dbReference type="ARBA" id="ARBA00022723"/>
    </source>
</evidence>
<dbReference type="InterPro" id="IPR010994">
    <property type="entry name" value="RuvA_2-like"/>
</dbReference>
<dbReference type="EMBL" id="BARS01055213">
    <property type="protein sequence ID" value="GAG43635.1"/>
    <property type="molecule type" value="Genomic_DNA"/>
</dbReference>
<dbReference type="InterPro" id="IPR020891">
    <property type="entry name" value="UPF0758_CS"/>
</dbReference>
<dbReference type="InterPro" id="IPR046778">
    <property type="entry name" value="UPF0758_N"/>
</dbReference>
<protein>
    <recommendedName>
        <fullName evidence="6">MPN domain-containing protein</fullName>
    </recommendedName>
</protein>
<dbReference type="NCBIfam" id="NF000642">
    <property type="entry name" value="PRK00024.1"/>
    <property type="match status" value="1"/>
</dbReference>
<feature type="non-terminal residue" evidence="7">
    <location>
        <position position="201"/>
    </location>
</feature>
<organism evidence="7">
    <name type="scientific">marine sediment metagenome</name>
    <dbReference type="NCBI Taxonomy" id="412755"/>
    <lineage>
        <taxon>unclassified sequences</taxon>
        <taxon>metagenomes</taxon>
        <taxon>ecological metagenomes</taxon>
    </lineage>
</organism>
<name>X0XKE6_9ZZZZ</name>
<dbReference type="PROSITE" id="PS01302">
    <property type="entry name" value="UPF0758"/>
    <property type="match status" value="1"/>
</dbReference>
<dbReference type="InterPro" id="IPR037518">
    <property type="entry name" value="MPN"/>
</dbReference>
<keyword evidence="3" id="KW-0378">Hydrolase</keyword>
<dbReference type="Pfam" id="PF20582">
    <property type="entry name" value="UPF0758_N"/>
    <property type="match status" value="1"/>
</dbReference>
<comment type="caution">
    <text evidence="7">The sequence shown here is derived from an EMBL/GenBank/DDBJ whole genome shotgun (WGS) entry which is preliminary data.</text>
</comment>
<evidence type="ECO:0000256" key="1">
    <source>
        <dbReference type="ARBA" id="ARBA00022670"/>
    </source>
</evidence>
<evidence type="ECO:0000256" key="3">
    <source>
        <dbReference type="ARBA" id="ARBA00022801"/>
    </source>
</evidence>
<sequence length="201" mass="22200">MNENTPFRITDFAEAERPRERLARLGPKSLSNAELLAILVRVGVKGENAVQVAQRLLNTFDGVLGLHRASFDEVCAQHGISIAKAAQIKAALELGYRMEKEVVEQEKIQSPEQAAQLILYEMSALDQEELWVILLNTRNHVQLIETIYRGSLNSSQVRVGELFKSAVRRNAASIIVAHNHPSGDPTPSPDDIAVTRAIVEA</sequence>
<dbReference type="SUPFAM" id="SSF47781">
    <property type="entry name" value="RuvA domain 2-like"/>
    <property type="match status" value="1"/>
</dbReference>
<dbReference type="PROSITE" id="PS50249">
    <property type="entry name" value="MPN"/>
    <property type="match status" value="1"/>
</dbReference>
<dbReference type="GO" id="GO:0006508">
    <property type="term" value="P:proteolysis"/>
    <property type="evidence" value="ECO:0007669"/>
    <property type="project" value="UniProtKB-KW"/>
</dbReference>
<keyword evidence="5" id="KW-0482">Metalloprotease</keyword>
<gene>
    <name evidence="7" type="ORF">S01H1_81575</name>
</gene>
<proteinExistence type="predicted"/>
<keyword evidence="2" id="KW-0479">Metal-binding</keyword>
<dbReference type="NCBIfam" id="TIGR00608">
    <property type="entry name" value="radc"/>
    <property type="match status" value="1"/>
</dbReference>
<evidence type="ECO:0000313" key="7">
    <source>
        <dbReference type="EMBL" id="GAG43635.1"/>
    </source>
</evidence>
<reference evidence="7" key="1">
    <citation type="journal article" date="2014" name="Front. Microbiol.">
        <title>High frequency of phylogenetically diverse reductive dehalogenase-homologous genes in deep subseafloor sedimentary metagenomes.</title>
        <authorList>
            <person name="Kawai M."/>
            <person name="Futagami T."/>
            <person name="Toyoda A."/>
            <person name="Takaki Y."/>
            <person name="Nishi S."/>
            <person name="Hori S."/>
            <person name="Arai W."/>
            <person name="Tsubouchi T."/>
            <person name="Morono Y."/>
            <person name="Uchiyama I."/>
            <person name="Ito T."/>
            <person name="Fujiyama A."/>
            <person name="Inagaki F."/>
            <person name="Takami H."/>
        </authorList>
    </citation>
    <scope>NUCLEOTIDE SEQUENCE</scope>
    <source>
        <strain evidence="7">Expedition CK06-06</strain>
    </source>
</reference>